<evidence type="ECO:0000313" key="2">
    <source>
        <dbReference type="EMBL" id="JAB64924.1"/>
    </source>
</evidence>
<reference evidence="2" key="1">
    <citation type="submission" date="2013-07" db="EMBL/GenBank/DDBJ databases">
        <title>Midgut Transcriptome Profiling of Anoplphora glabripennis, a Lignocellulose Degrading, Wood-Boring Cerambycid.</title>
        <authorList>
            <person name="Scully E.D."/>
            <person name="Hoover K."/>
            <person name="Carlson J.E."/>
            <person name="Tien M."/>
            <person name="Geib S.M."/>
        </authorList>
    </citation>
    <scope>NUCLEOTIDE SEQUENCE</scope>
</reference>
<feature type="chain" id="PRO_5004737389" evidence="1">
    <location>
        <begin position="18"/>
        <end position="255"/>
    </location>
</feature>
<sequence length="255" mass="28259">MKLLVFFFSMLFSFGHQDTIQETISGYIEKLRDKISEPITIETLNLDLSGINNVSGSLSASNVNIQGLKAFDMNIIYNILPSGFVLTIDSIKLNLNYVADVTLANSPLLNIFGEGKGSVELTEFVVEGNLTVVSLLPAINITVSGMRMHLDDALFKFDGLLDDETFSNEFNEFLTGNVANLFNANEHAISTLAEGPVNKILGDVLANITTSTEPYDYIVGEYLSNIEGLIQKKCLRRSLKYYFQCLALYCSKHIK</sequence>
<dbReference type="Gene3D" id="3.15.10.30">
    <property type="entry name" value="Haemolymph juvenile hormone binding protein"/>
    <property type="match status" value="1"/>
</dbReference>
<dbReference type="EMBL" id="GALX01003542">
    <property type="protein sequence ID" value="JAB64924.1"/>
    <property type="molecule type" value="Transcribed_RNA"/>
</dbReference>
<protein>
    <submittedName>
        <fullName evidence="2">Uncharacterized protein</fullName>
    </submittedName>
</protein>
<name>V5GLI6_ANOGL</name>
<dbReference type="InterPro" id="IPR010562">
    <property type="entry name" value="Haemolymph_juvenile_hormone-bd"/>
</dbReference>
<dbReference type="AlphaFoldDB" id="V5GLI6"/>
<organism evidence="2">
    <name type="scientific">Anoplophora glabripennis</name>
    <name type="common">Asian longhorn beetle</name>
    <name type="synonym">Anoplophora nobilis</name>
    <dbReference type="NCBI Taxonomy" id="217634"/>
    <lineage>
        <taxon>Eukaryota</taxon>
        <taxon>Metazoa</taxon>
        <taxon>Ecdysozoa</taxon>
        <taxon>Arthropoda</taxon>
        <taxon>Hexapoda</taxon>
        <taxon>Insecta</taxon>
        <taxon>Pterygota</taxon>
        <taxon>Neoptera</taxon>
        <taxon>Endopterygota</taxon>
        <taxon>Coleoptera</taxon>
        <taxon>Polyphaga</taxon>
        <taxon>Cucujiformia</taxon>
        <taxon>Chrysomeloidea</taxon>
        <taxon>Cerambycidae</taxon>
        <taxon>Lamiinae</taxon>
        <taxon>Lamiini</taxon>
        <taxon>Anoplophora</taxon>
    </lineage>
</organism>
<dbReference type="PANTHER" id="PTHR11008">
    <property type="entry name" value="PROTEIN TAKEOUT-LIKE PROTEIN"/>
    <property type="match status" value="1"/>
</dbReference>
<dbReference type="SMART" id="SM00700">
    <property type="entry name" value="JHBP"/>
    <property type="match status" value="1"/>
</dbReference>
<evidence type="ECO:0000256" key="1">
    <source>
        <dbReference type="SAM" id="SignalP"/>
    </source>
</evidence>
<feature type="signal peptide" evidence="1">
    <location>
        <begin position="1"/>
        <end position="17"/>
    </location>
</feature>
<dbReference type="Pfam" id="PF06585">
    <property type="entry name" value="JHBP"/>
    <property type="match status" value="1"/>
</dbReference>
<dbReference type="PANTHER" id="PTHR11008:SF29">
    <property type="entry name" value="IP17226P"/>
    <property type="match status" value="1"/>
</dbReference>
<dbReference type="InterPro" id="IPR038606">
    <property type="entry name" value="To_sf"/>
</dbReference>
<accession>V5GLI6</accession>
<dbReference type="GO" id="GO:0005615">
    <property type="term" value="C:extracellular space"/>
    <property type="evidence" value="ECO:0007669"/>
    <property type="project" value="TreeGrafter"/>
</dbReference>
<proteinExistence type="predicted"/>
<keyword evidence="1" id="KW-0732">Signal</keyword>